<dbReference type="PANTHER" id="PTHR22801:SF63">
    <property type="entry name" value="C-TYPE LECTIN DOMAIN-CONTAINING PROTEIN"/>
    <property type="match status" value="1"/>
</dbReference>
<dbReference type="InterPro" id="IPR016186">
    <property type="entry name" value="C-type_lectin-like/link_sf"/>
</dbReference>
<organism evidence="3 4">
    <name type="scientific">Elysia marginata</name>
    <dbReference type="NCBI Taxonomy" id="1093978"/>
    <lineage>
        <taxon>Eukaryota</taxon>
        <taxon>Metazoa</taxon>
        <taxon>Spiralia</taxon>
        <taxon>Lophotrochozoa</taxon>
        <taxon>Mollusca</taxon>
        <taxon>Gastropoda</taxon>
        <taxon>Heterobranchia</taxon>
        <taxon>Euthyneura</taxon>
        <taxon>Panpulmonata</taxon>
        <taxon>Sacoglossa</taxon>
        <taxon>Placobranchoidea</taxon>
        <taxon>Plakobranchidae</taxon>
        <taxon>Elysia</taxon>
    </lineage>
</organism>
<dbReference type="InterPro" id="IPR001304">
    <property type="entry name" value="C-type_lectin-like"/>
</dbReference>
<dbReference type="PROSITE" id="PS00615">
    <property type="entry name" value="C_TYPE_LECTIN_1"/>
    <property type="match status" value="1"/>
</dbReference>
<reference evidence="3 4" key="1">
    <citation type="journal article" date="2021" name="Elife">
        <title>Chloroplast acquisition without the gene transfer in kleptoplastic sea slugs, Plakobranchus ocellatus.</title>
        <authorList>
            <person name="Maeda T."/>
            <person name="Takahashi S."/>
            <person name="Yoshida T."/>
            <person name="Shimamura S."/>
            <person name="Takaki Y."/>
            <person name="Nagai Y."/>
            <person name="Toyoda A."/>
            <person name="Suzuki Y."/>
            <person name="Arimoto A."/>
            <person name="Ishii H."/>
            <person name="Satoh N."/>
            <person name="Nishiyama T."/>
            <person name="Hasebe M."/>
            <person name="Maruyama T."/>
            <person name="Minagawa J."/>
            <person name="Obokata J."/>
            <person name="Shigenobu S."/>
        </authorList>
    </citation>
    <scope>NUCLEOTIDE SEQUENCE [LARGE SCALE GENOMIC DNA]</scope>
</reference>
<dbReference type="InterPro" id="IPR050801">
    <property type="entry name" value="Ca-Dep_Lectins_ImmuneDev"/>
</dbReference>
<gene>
    <name evidence="3" type="ORF">ElyMa_000290400</name>
</gene>
<evidence type="ECO:0000313" key="4">
    <source>
        <dbReference type="Proteomes" id="UP000762676"/>
    </source>
</evidence>
<dbReference type="PANTHER" id="PTHR22801">
    <property type="entry name" value="LITHOSTATHINE"/>
    <property type="match status" value="1"/>
</dbReference>
<dbReference type="AlphaFoldDB" id="A0AAV4F7E4"/>
<dbReference type="Proteomes" id="UP000762676">
    <property type="component" value="Unassembled WGS sequence"/>
</dbReference>
<sequence length="277" mass="30801">MTNRNRTGDMTHPCLTPDYKPSAVSNAALVISIHIGQDVDDILWNSILPDEIKLTRVTWGECQALQLGSSWKTPSLMTCFIACLTRYPSDCKSIVYNKDTSTCIPASKAFRPIAKFTSSIPDNDPKDAIIYSRSAPQCQTNLGFALYDVCGTSACLYVSAGRVNYQAAVDECEARNSTLFVADSIQKFSLFWFVSREVINDNTFLGLSDSQTEGRFVWANGNYLNSEQNGYIWETGQPDHGPDENCAQAKHRYWRDAQGLDDVTCASSSRFICEYGP</sequence>
<dbReference type="CDD" id="cd00037">
    <property type="entry name" value="CLECT"/>
    <property type="match status" value="1"/>
</dbReference>
<evidence type="ECO:0000313" key="3">
    <source>
        <dbReference type="EMBL" id="GFR68956.1"/>
    </source>
</evidence>
<dbReference type="InterPro" id="IPR016187">
    <property type="entry name" value="CTDL_fold"/>
</dbReference>
<dbReference type="Pfam" id="PF00059">
    <property type="entry name" value="Lectin_C"/>
    <property type="match status" value="1"/>
</dbReference>
<keyword evidence="4" id="KW-1185">Reference proteome</keyword>
<dbReference type="EMBL" id="BMAT01000587">
    <property type="protein sequence ID" value="GFR68956.1"/>
    <property type="molecule type" value="Genomic_DNA"/>
</dbReference>
<protein>
    <submittedName>
        <fullName evidence="3">C-type lectin 1</fullName>
    </submittedName>
</protein>
<dbReference type="PROSITE" id="PS50041">
    <property type="entry name" value="C_TYPE_LECTIN_2"/>
    <property type="match status" value="1"/>
</dbReference>
<comment type="caution">
    <text evidence="3">The sequence shown here is derived from an EMBL/GenBank/DDBJ whole genome shotgun (WGS) entry which is preliminary data.</text>
</comment>
<keyword evidence="1" id="KW-1015">Disulfide bond</keyword>
<dbReference type="SUPFAM" id="SSF56436">
    <property type="entry name" value="C-type lectin-like"/>
    <property type="match status" value="1"/>
</dbReference>
<accession>A0AAV4F7E4</accession>
<feature type="domain" description="C-type lectin" evidence="2">
    <location>
        <begin position="151"/>
        <end position="274"/>
    </location>
</feature>
<evidence type="ECO:0000259" key="2">
    <source>
        <dbReference type="PROSITE" id="PS50041"/>
    </source>
</evidence>
<evidence type="ECO:0000256" key="1">
    <source>
        <dbReference type="ARBA" id="ARBA00023157"/>
    </source>
</evidence>
<dbReference type="Gene3D" id="3.10.100.10">
    <property type="entry name" value="Mannose-Binding Protein A, subunit A"/>
    <property type="match status" value="1"/>
</dbReference>
<dbReference type="InterPro" id="IPR018378">
    <property type="entry name" value="C-type_lectin_CS"/>
</dbReference>
<dbReference type="SMART" id="SM00034">
    <property type="entry name" value="CLECT"/>
    <property type="match status" value="1"/>
</dbReference>
<proteinExistence type="predicted"/>
<name>A0AAV4F7E4_9GAST</name>